<dbReference type="Proteomes" id="UP000136698">
    <property type="component" value="Segment"/>
</dbReference>
<gene>
    <name evidence="1" type="ORF">BVTX09c5_009</name>
</gene>
<reference evidence="1 2" key="1">
    <citation type="journal article" date="2015" name="Arch. Virol.">
        <title>Coinfection with multiple strains of bovine papular stomatitis virus.</title>
        <authorList>
            <person name="Huang T."/>
            <person name="Tulman E.R."/>
            <person name="Diel D.G."/>
            <person name="Khatiwada S."/>
            <person name="Sims W."/>
            <person name="Edwards J.F."/>
            <person name="Wen X."/>
            <person name="Kutish G.F."/>
            <person name="Rock D.L."/>
            <person name="Delhon G."/>
        </authorList>
    </citation>
    <scope>NUCLEOTIDE SEQUENCE [LARGE SCALE GENOMIC DNA]</scope>
    <source>
        <strain evidence="1">BV-TX09c5</strain>
    </source>
</reference>
<evidence type="ECO:0000313" key="2">
    <source>
        <dbReference type="Proteomes" id="UP000136698"/>
    </source>
</evidence>
<dbReference type="EMBL" id="KM875471">
    <property type="protein sequence ID" value="AKC03307.1"/>
    <property type="molecule type" value="Genomic_DNA"/>
</dbReference>
<sequence length="463" mass="51331">MTWCGLARMSSFSSLFRRLSYGRSSCVPRTGCMPLRRPRIRSNEDDTEYEDEFPYGGEADVADSAVARPLVLTVPGANRPVLVDSVFERSIPDVAALVTHLGEWTEIRLFESPFHRAPVRVCRSLLSKHIYDAESQFEVKDCQALKLQHGEWYMRQKVSPEMASFVVLICIKNDGISALSVDNTKYLNTNMMVGMAVIFPAMRGMFLLPQIGGDAEYLILTMTPTQELLDQGYDVFMPSVDQESQILAVSVAETRKRACALVTSLIDLRIELEGCYHKICKLMIVISEFGDLYSEVGARMITESVDTITKGMGAVDVGGENSEVDGAASAVALCRRASARTRRRPVSVAMTRSHSLLNNGINALFAVFAQCANGDPHPDSLMARMEKDLQDLYARFTELWDTVLERASDLDATLPRTEMLEKYIHLQVCNSPAGIERNQLVQRLTMLAGSGYRLTGSGEGVPV</sequence>
<proteinExistence type="predicted"/>
<protein>
    <submittedName>
        <fullName evidence="1">RhoA inhibitor</fullName>
    </submittedName>
</protein>
<dbReference type="Pfam" id="PF04943">
    <property type="entry name" value="Pox_F11"/>
    <property type="match status" value="1"/>
</dbReference>
<evidence type="ECO:0000313" key="1">
    <source>
        <dbReference type="EMBL" id="AKC03307.1"/>
    </source>
</evidence>
<dbReference type="InterPro" id="IPR007027">
    <property type="entry name" value="Poxvirus_F11"/>
</dbReference>
<name>A0A0E3T6N8_9POXV</name>
<accession>A0A0E3T6N8</accession>
<organism evidence="1 2">
    <name type="scientific">Bovine papular stomatitis virus</name>
    <dbReference type="NCBI Taxonomy" id="129727"/>
    <lineage>
        <taxon>Viruses</taxon>
        <taxon>Varidnaviria</taxon>
        <taxon>Bamfordvirae</taxon>
        <taxon>Nucleocytoviricota</taxon>
        <taxon>Pokkesviricetes</taxon>
        <taxon>Chitovirales</taxon>
        <taxon>Poxviridae</taxon>
        <taxon>Chordopoxvirinae</taxon>
        <taxon>Parapoxvirus</taxon>
        <taxon>Parapoxvirus bovinestomatitis</taxon>
    </lineage>
</organism>